<reference evidence="7 8" key="1">
    <citation type="submission" date="2024-07" db="EMBL/GenBank/DDBJ databases">
        <title>Section-level genome sequencing and comparative genomics of Aspergillus sections Usti and Cavernicolus.</title>
        <authorList>
            <consortium name="Lawrence Berkeley National Laboratory"/>
            <person name="Nybo J.L."/>
            <person name="Vesth T.C."/>
            <person name="Theobald S."/>
            <person name="Frisvad J.C."/>
            <person name="Larsen T.O."/>
            <person name="Kjaerboelling I."/>
            <person name="Rothschild-Mancinelli K."/>
            <person name="Lyhne E.K."/>
            <person name="Kogle M.E."/>
            <person name="Barry K."/>
            <person name="Clum A."/>
            <person name="Na H."/>
            <person name="Ledsgaard L."/>
            <person name="Lin J."/>
            <person name="Lipzen A."/>
            <person name="Kuo A."/>
            <person name="Riley R."/>
            <person name="Mondo S."/>
            <person name="Labutti K."/>
            <person name="Haridas S."/>
            <person name="Pangalinan J."/>
            <person name="Salamov A.A."/>
            <person name="Simmons B.A."/>
            <person name="Magnuson J.K."/>
            <person name="Chen J."/>
            <person name="Drula E."/>
            <person name="Henrissat B."/>
            <person name="Wiebenga A."/>
            <person name="Lubbers R.J."/>
            <person name="Gomes A.C."/>
            <person name="Macurrencykelacurrency M.R."/>
            <person name="Stajich J."/>
            <person name="Grigoriev I.V."/>
            <person name="Mortensen U.H."/>
            <person name="De Vries R.P."/>
            <person name="Baker S.E."/>
            <person name="Andersen M.R."/>
        </authorList>
    </citation>
    <scope>NUCLEOTIDE SEQUENCE [LARGE SCALE GENOMIC DNA]</scope>
    <source>
        <strain evidence="7 8">CBS 449.75</strain>
    </source>
</reference>
<evidence type="ECO:0000259" key="6">
    <source>
        <dbReference type="Pfam" id="PF00248"/>
    </source>
</evidence>
<dbReference type="PROSITE" id="PS00062">
    <property type="entry name" value="ALDOKETO_REDUCTASE_2"/>
    <property type="match status" value="1"/>
</dbReference>
<accession>A0ABR4M679</accession>
<keyword evidence="2" id="KW-0560">Oxidoreductase</keyword>
<dbReference type="PANTHER" id="PTHR42342">
    <property type="entry name" value="STATIONARY PHASE PROTEIN 5"/>
    <property type="match status" value="1"/>
</dbReference>
<dbReference type="EMBL" id="JBFXLQ010000002">
    <property type="protein sequence ID" value="KAL2872105.1"/>
    <property type="molecule type" value="Genomic_DNA"/>
</dbReference>
<comment type="caution">
    <text evidence="7">The sequence shown here is derived from an EMBL/GenBank/DDBJ whole genome shotgun (WGS) entry which is preliminary data.</text>
</comment>
<dbReference type="GeneID" id="98147060"/>
<proteinExistence type="predicted"/>
<organism evidence="7 8">
    <name type="scientific">Aspergillus lucknowensis</name>
    <dbReference type="NCBI Taxonomy" id="176173"/>
    <lineage>
        <taxon>Eukaryota</taxon>
        <taxon>Fungi</taxon>
        <taxon>Dikarya</taxon>
        <taxon>Ascomycota</taxon>
        <taxon>Pezizomycotina</taxon>
        <taxon>Eurotiomycetes</taxon>
        <taxon>Eurotiomycetidae</taxon>
        <taxon>Eurotiales</taxon>
        <taxon>Aspergillaceae</taxon>
        <taxon>Aspergillus</taxon>
        <taxon>Aspergillus subgen. Nidulantes</taxon>
    </lineage>
</organism>
<evidence type="ECO:0000256" key="1">
    <source>
        <dbReference type="ARBA" id="ARBA00012845"/>
    </source>
</evidence>
<dbReference type="EC" id="1.1.1.307" evidence="1"/>
<gene>
    <name evidence="7" type="ORF">BJX67DRAFT_376947</name>
</gene>
<dbReference type="InterPro" id="IPR036812">
    <property type="entry name" value="NAD(P)_OxRdtase_dom_sf"/>
</dbReference>
<keyword evidence="8" id="KW-1185">Reference proteome</keyword>
<dbReference type="InterPro" id="IPR018170">
    <property type="entry name" value="Aldo/ket_reductase_CS"/>
</dbReference>
<evidence type="ECO:0000313" key="7">
    <source>
        <dbReference type="EMBL" id="KAL2872105.1"/>
    </source>
</evidence>
<evidence type="ECO:0000256" key="5">
    <source>
        <dbReference type="ARBA" id="ARBA00049485"/>
    </source>
</evidence>
<protein>
    <recommendedName>
        <fullName evidence="1">D-xylose reductase [NAD(P)H]</fullName>
        <ecNumber evidence="1">1.1.1.307</ecNumber>
    </recommendedName>
</protein>
<evidence type="ECO:0000256" key="3">
    <source>
        <dbReference type="ARBA" id="ARBA00025065"/>
    </source>
</evidence>
<sequence>MSNLENTKKFYTLNTGDKIPAVGLGTWQSKPNEVREAVKNALLKGYRHIDTALAYGNEAEVGQGIRDSGVPRSEIWITTKLDNTWHHRVTEGIDSSLKDLGVDYVDLYLVHWPSSTDPNDKSKHLPDWNFIKTWQEMQKLPATGKVRNIGVSNFGIKNLEILLNDPSTKIVPAVNQIELHPNNPSPKLVAYNTSKGIHSTGYSCLGSTNSPLYKDPTLLQLAEKKGKTPQQVLLVWGLQKGWSVIPKSVSKSRIDANFELDGWSLTGEEVNQLDNLKDRFKVCGDAWLPIKVFFGDDEFAYAKAYKAIRANLPEPSQQISLRLQPAYLRITPKQPINRAAAIRQARSRHFSTSAAGSFASYFQAAVKPDRAAYRSSRIAAGISRFTSRAPFASTLRPNLTGGTLGRTAGGYVIGAGRVGGARYFSHGPAAPAQVINNVSVGVRAFFLSGQKARFDGIDPVTGNKKFKAVTVLQDETERKMTSIPCTSPGSFIDFQISPTITAFGLQKTFASADTESETLNSEGLLDVLSADFARALKGLVAILNDLKRLATLGDLPIVLHDRSTIRVRFPGCDAETVERLCDEVGVQRGRIMQDADFDLRTGAELALLFPFAPSISPSSDTDDLFFRTEVNPLQRPDELDWQAMMSGVGTQMSPESQRRPSNELSFDDMTMFRSNPWAKSPSGYSSINVSELGDRAFFPDVLSHGIPESTSEYEGFEGIRKFIAECDQAAARG</sequence>
<name>A0ABR4M679_9EURO</name>
<dbReference type="InterPro" id="IPR020471">
    <property type="entry name" value="AKR"/>
</dbReference>
<dbReference type="SUPFAM" id="SSF51430">
    <property type="entry name" value="NAD(P)-linked oxidoreductase"/>
    <property type="match status" value="1"/>
</dbReference>
<comment type="catalytic activity">
    <reaction evidence="4">
        <text>xylitol + NADP(+) = D-xylose + NADPH + H(+)</text>
        <dbReference type="Rhea" id="RHEA:27445"/>
        <dbReference type="ChEBI" id="CHEBI:15378"/>
        <dbReference type="ChEBI" id="CHEBI:17151"/>
        <dbReference type="ChEBI" id="CHEBI:53455"/>
        <dbReference type="ChEBI" id="CHEBI:57783"/>
        <dbReference type="ChEBI" id="CHEBI:58349"/>
        <dbReference type="EC" id="1.1.1.307"/>
    </reaction>
</comment>
<evidence type="ECO:0000256" key="4">
    <source>
        <dbReference type="ARBA" id="ARBA00047534"/>
    </source>
</evidence>
<comment type="function">
    <text evidence="3">Catalyzes the initial reaction in the xylose utilization pathway by reducing D-xylose into xylitol. Xylose is a major component of hemicelluloses such as xylan. Most fungi utilize D-xylose via three enzymatic reactions, xylose reductase (XR), xylitol dehydrogenase (XDH), and xylulokinase, to form xylulose 5-phosphate, which enters pentose phosphate pathway.</text>
</comment>
<dbReference type="RefSeq" id="XP_070891084.1">
    <property type="nucleotide sequence ID" value="XM_071031988.1"/>
</dbReference>
<dbReference type="InterPro" id="IPR023210">
    <property type="entry name" value="NADP_OxRdtase_dom"/>
</dbReference>
<dbReference type="PROSITE" id="PS00798">
    <property type="entry name" value="ALDOKETO_REDUCTASE_1"/>
    <property type="match status" value="1"/>
</dbReference>
<dbReference type="Pfam" id="PF00248">
    <property type="entry name" value="Aldo_ket_red"/>
    <property type="match status" value="1"/>
</dbReference>
<feature type="domain" description="NADP-dependent oxidoreductase" evidence="6">
    <location>
        <begin position="22"/>
        <end position="276"/>
    </location>
</feature>
<dbReference type="InterPro" id="IPR038816">
    <property type="entry name" value="Stationary_phase_5"/>
</dbReference>
<dbReference type="Proteomes" id="UP001610432">
    <property type="component" value="Unassembled WGS sequence"/>
</dbReference>
<dbReference type="PRINTS" id="PR00069">
    <property type="entry name" value="ALDKETRDTASE"/>
</dbReference>
<dbReference type="PANTHER" id="PTHR42342:SF1">
    <property type="entry name" value="STATIONARY PHASE PROTEIN 5"/>
    <property type="match status" value="1"/>
</dbReference>
<comment type="catalytic activity">
    <reaction evidence="5">
        <text>xylitol + NAD(+) = D-xylose + NADH + H(+)</text>
        <dbReference type="Rhea" id="RHEA:27441"/>
        <dbReference type="ChEBI" id="CHEBI:15378"/>
        <dbReference type="ChEBI" id="CHEBI:17151"/>
        <dbReference type="ChEBI" id="CHEBI:53455"/>
        <dbReference type="ChEBI" id="CHEBI:57540"/>
        <dbReference type="ChEBI" id="CHEBI:57945"/>
        <dbReference type="EC" id="1.1.1.307"/>
    </reaction>
</comment>
<dbReference type="PROSITE" id="PS00063">
    <property type="entry name" value="ALDOKETO_REDUCTASE_3"/>
    <property type="match status" value="1"/>
</dbReference>
<dbReference type="Gene3D" id="3.20.20.100">
    <property type="entry name" value="NADP-dependent oxidoreductase domain"/>
    <property type="match status" value="1"/>
</dbReference>
<evidence type="ECO:0000313" key="8">
    <source>
        <dbReference type="Proteomes" id="UP001610432"/>
    </source>
</evidence>
<evidence type="ECO:0000256" key="2">
    <source>
        <dbReference type="ARBA" id="ARBA00023002"/>
    </source>
</evidence>